<evidence type="ECO:0000313" key="1">
    <source>
        <dbReference type="EMBL" id="TMS18190.1"/>
    </source>
</evidence>
<dbReference type="Proteomes" id="UP000793456">
    <property type="component" value="Chromosome VI"/>
</dbReference>
<accession>A0ACD3RFN9</accession>
<gene>
    <name evidence="1" type="ORF">E3U43_010516</name>
</gene>
<protein>
    <submittedName>
        <fullName evidence="1">Uncharacterized protein</fullName>
    </submittedName>
</protein>
<reference evidence="1" key="1">
    <citation type="submission" date="2018-11" db="EMBL/GenBank/DDBJ databases">
        <title>The sequence and de novo assembly of Larimichthys crocea genome using PacBio and Hi-C technologies.</title>
        <authorList>
            <person name="Xu P."/>
            <person name="Chen B."/>
            <person name="Zhou Z."/>
            <person name="Ke Q."/>
            <person name="Wu Y."/>
            <person name="Bai H."/>
            <person name="Pu F."/>
        </authorList>
    </citation>
    <scope>NUCLEOTIDE SEQUENCE</scope>
    <source>
        <tissue evidence="1">Muscle</tissue>
    </source>
</reference>
<sequence length="158" mass="17762">MPAPSPMASHTAWSSTGLTREDDKPDEGKVNGANIGVEKEQKKSQDKKKVKGLGKEITLLMQTLNTLSTPEEKLAGLCKKYAELLEEHRNTQKQMRVLQKKQNQLVQEKDNLRNEHSKAIPGTQQAGESSAGSCRDTTARSRKKGCKEHVWRRRKGRK</sequence>
<comment type="caution">
    <text evidence="1">The sequence shown here is derived from an EMBL/GenBank/DDBJ whole genome shotgun (WGS) entry which is preliminary data.</text>
</comment>
<organism evidence="1 2">
    <name type="scientific">Larimichthys crocea</name>
    <name type="common">Large yellow croaker</name>
    <name type="synonym">Pseudosciaena crocea</name>
    <dbReference type="NCBI Taxonomy" id="215358"/>
    <lineage>
        <taxon>Eukaryota</taxon>
        <taxon>Metazoa</taxon>
        <taxon>Chordata</taxon>
        <taxon>Craniata</taxon>
        <taxon>Vertebrata</taxon>
        <taxon>Euteleostomi</taxon>
        <taxon>Actinopterygii</taxon>
        <taxon>Neopterygii</taxon>
        <taxon>Teleostei</taxon>
        <taxon>Neoteleostei</taxon>
        <taxon>Acanthomorphata</taxon>
        <taxon>Eupercaria</taxon>
        <taxon>Sciaenidae</taxon>
        <taxon>Larimichthys</taxon>
    </lineage>
</organism>
<proteinExistence type="predicted"/>
<name>A0ACD3RFN9_LARCR</name>
<dbReference type="EMBL" id="CM011679">
    <property type="protein sequence ID" value="TMS18190.1"/>
    <property type="molecule type" value="Genomic_DNA"/>
</dbReference>
<keyword evidence="2" id="KW-1185">Reference proteome</keyword>
<evidence type="ECO:0000313" key="2">
    <source>
        <dbReference type="Proteomes" id="UP000793456"/>
    </source>
</evidence>